<proteinExistence type="predicted"/>
<feature type="compositionally biased region" description="Low complexity" evidence="1">
    <location>
        <begin position="700"/>
        <end position="712"/>
    </location>
</feature>
<organism evidence="3 4">
    <name type="scientific">Camellia sinensis</name>
    <name type="common">Tea plant</name>
    <name type="synonym">Thea sinensis</name>
    <dbReference type="NCBI Taxonomy" id="4442"/>
    <lineage>
        <taxon>Eukaryota</taxon>
        <taxon>Viridiplantae</taxon>
        <taxon>Streptophyta</taxon>
        <taxon>Embryophyta</taxon>
        <taxon>Tracheophyta</taxon>
        <taxon>Spermatophyta</taxon>
        <taxon>Magnoliopsida</taxon>
        <taxon>eudicotyledons</taxon>
        <taxon>Gunneridae</taxon>
        <taxon>Pentapetalae</taxon>
        <taxon>asterids</taxon>
        <taxon>Ericales</taxon>
        <taxon>Theaceae</taxon>
        <taxon>Camellia</taxon>
    </lineage>
</organism>
<dbReference type="InterPro" id="IPR036397">
    <property type="entry name" value="RNaseH_sf"/>
</dbReference>
<dbReference type="PROSITE" id="PS50994">
    <property type="entry name" value="INTEGRASE"/>
    <property type="match status" value="1"/>
</dbReference>
<dbReference type="EMBL" id="JACBKZ010000014">
    <property type="protein sequence ID" value="KAF5931497.1"/>
    <property type="molecule type" value="Genomic_DNA"/>
</dbReference>
<feature type="region of interest" description="Disordered" evidence="1">
    <location>
        <begin position="664"/>
        <end position="721"/>
    </location>
</feature>
<dbReference type="PANTHER" id="PTHR48475">
    <property type="entry name" value="RIBONUCLEASE H"/>
    <property type="match status" value="1"/>
</dbReference>
<gene>
    <name evidence="3" type="ORF">HYC85_027668</name>
</gene>
<name>A0A7J7FTR7_CAMSI</name>
<dbReference type="InterPro" id="IPR041588">
    <property type="entry name" value="Integrase_H2C2"/>
</dbReference>
<dbReference type="GO" id="GO:0003676">
    <property type="term" value="F:nucleic acid binding"/>
    <property type="evidence" value="ECO:0007669"/>
    <property type="project" value="InterPro"/>
</dbReference>
<dbReference type="AlphaFoldDB" id="A0A7J7FTR7"/>
<dbReference type="GO" id="GO:0015074">
    <property type="term" value="P:DNA integration"/>
    <property type="evidence" value="ECO:0007669"/>
    <property type="project" value="InterPro"/>
</dbReference>
<comment type="caution">
    <text evidence="3">The sequence shown here is derived from an EMBL/GenBank/DDBJ whole genome shotgun (WGS) entry which is preliminary data.</text>
</comment>
<keyword evidence="4" id="KW-1185">Reference proteome</keyword>
<evidence type="ECO:0000256" key="1">
    <source>
        <dbReference type="SAM" id="MobiDB-lite"/>
    </source>
</evidence>
<evidence type="ECO:0000259" key="2">
    <source>
        <dbReference type="PROSITE" id="PS50994"/>
    </source>
</evidence>
<dbReference type="Pfam" id="PF17921">
    <property type="entry name" value="Integrase_H2C2"/>
    <property type="match status" value="1"/>
</dbReference>
<dbReference type="Proteomes" id="UP000593564">
    <property type="component" value="Unassembled WGS sequence"/>
</dbReference>
<dbReference type="InterPro" id="IPR012337">
    <property type="entry name" value="RNaseH-like_sf"/>
</dbReference>
<dbReference type="Gene3D" id="3.30.420.10">
    <property type="entry name" value="Ribonuclease H-like superfamily/Ribonuclease H"/>
    <property type="match status" value="1"/>
</dbReference>
<evidence type="ECO:0000313" key="3">
    <source>
        <dbReference type="EMBL" id="KAF5931497.1"/>
    </source>
</evidence>
<dbReference type="Pfam" id="PF00665">
    <property type="entry name" value="rve"/>
    <property type="match status" value="1"/>
</dbReference>
<dbReference type="PANTHER" id="PTHR48475:SF1">
    <property type="entry name" value="RNASE H TYPE-1 DOMAIN-CONTAINING PROTEIN"/>
    <property type="match status" value="1"/>
</dbReference>
<reference evidence="3 4" key="2">
    <citation type="submission" date="2020-07" db="EMBL/GenBank/DDBJ databases">
        <title>Genome assembly of wild tea tree DASZ reveals pedigree and selection history of tea varieties.</title>
        <authorList>
            <person name="Zhang W."/>
        </authorList>
    </citation>
    <scope>NUCLEOTIDE SEQUENCE [LARGE SCALE GENOMIC DNA]</scope>
    <source>
        <strain evidence="4">cv. G240</strain>
        <tissue evidence="3">Leaf</tissue>
    </source>
</reference>
<dbReference type="InterPro" id="IPR001584">
    <property type="entry name" value="Integrase_cat-core"/>
</dbReference>
<feature type="domain" description="Integrase catalytic" evidence="2">
    <location>
        <begin position="95"/>
        <end position="255"/>
    </location>
</feature>
<protein>
    <recommendedName>
        <fullName evidence="2">Integrase catalytic domain-containing protein</fullName>
    </recommendedName>
</protein>
<dbReference type="SUPFAM" id="SSF53098">
    <property type="entry name" value="Ribonuclease H-like"/>
    <property type="match status" value="1"/>
</dbReference>
<sequence length="824" mass="91885">MATQFIICRGKLYKRGHLGMHKLCVDAEESKRLMEAIHGGECGAHMNRVMLARKILRQGYYWSTLEEDCIGFVRRCHKCQIHANLMNILPSKLYNMTSPWPFSVWVIDVIGAVTPKGSNWHEYILVAIDYFTKWVEAQSYAVLKNSHVAKFIRNNIIRRYGVPNEIVSDNGSHFKKEVIDLLDKYNVTFHKSSTYWPQTNGAVEAANKNIKHILQKMVETYWDWPDKLPFALWGYRTSIQTSTGATPYSLVYGMEAILPIEIEVLSLWGYQRRIARAFNKKVKSRNLKEGDLVLKDNRAPMHDPRGKFRPNWTSVSVDTPFLTVLKTWTSPFEHSVIIHVCVRLEFPEVSARAPRLRIPELDRLVSGFAPNTCILPLRGRVGLVDHPHPSPAVARCHRLVFASTDNIVCRSALFVAVEAGLRTGRKGVLIADLPRSYPSSRAETTPVMTDVWPSAPIWAEMLSVFPFRVQRVAELIQNSQCLPFAEARFMATQSSEEIVVMTAASEQGTTPQSEASISMSHPPRMPVVHPVWAPQLYQAREPTTFELMGMIGDLQRSVADLAYGMSASPPAAPYAGNFVPQEPPLLGRIVIELSQPEVASGYSYDMSAPTQTLDQAEAKGKDKAKVDADPIEQLLWAVEALKARGMNKQQTSAIVTKAVDDAFPAPIKGSSSQTENRDGPRHAQTIPVAPNPAPGKVQKAKAAPADPFASASGKNPQNTKYLPRGRRVFHDLHMPLSRALLILAKNGHLKPLEPRPLPKNLPATHDTTLYCAYHQQSGHSTDGCSRLRHEVQDLIDNKVILPPTSGKPVTTQLLDFEGSDTASM</sequence>
<accession>A0A7J7FTR7</accession>
<dbReference type="Gene3D" id="1.10.340.70">
    <property type="match status" value="1"/>
</dbReference>
<reference evidence="4" key="1">
    <citation type="journal article" date="2020" name="Nat. Commun.">
        <title>Genome assembly of wild tea tree DASZ reveals pedigree and selection history of tea varieties.</title>
        <authorList>
            <person name="Zhang W."/>
            <person name="Zhang Y."/>
            <person name="Qiu H."/>
            <person name="Guo Y."/>
            <person name="Wan H."/>
            <person name="Zhang X."/>
            <person name="Scossa F."/>
            <person name="Alseekh S."/>
            <person name="Zhang Q."/>
            <person name="Wang P."/>
            <person name="Xu L."/>
            <person name="Schmidt M.H."/>
            <person name="Jia X."/>
            <person name="Li D."/>
            <person name="Zhu A."/>
            <person name="Guo F."/>
            <person name="Chen W."/>
            <person name="Ni D."/>
            <person name="Usadel B."/>
            <person name="Fernie A.R."/>
            <person name="Wen W."/>
        </authorList>
    </citation>
    <scope>NUCLEOTIDE SEQUENCE [LARGE SCALE GENOMIC DNA]</scope>
    <source>
        <strain evidence="4">cv. G240</strain>
    </source>
</reference>
<evidence type="ECO:0000313" key="4">
    <source>
        <dbReference type="Proteomes" id="UP000593564"/>
    </source>
</evidence>